<keyword evidence="3" id="KW-1185">Reference proteome</keyword>
<feature type="region of interest" description="Disordered" evidence="1">
    <location>
        <begin position="69"/>
        <end position="91"/>
    </location>
</feature>
<name>A0ABQ4Q221_9BURK</name>
<dbReference type="EMBL" id="BPMK01000004">
    <property type="protein sequence ID" value="GIZ51233.1"/>
    <property type="molecule type" value="Genomic_DNA"/>
</dbReference>
<dbReference type="RefSeq" id="WP_220807398.1">
    <property type="nucleotide sequence ID" value="NZ_BPMK01000004.1"/>
</dbReference>
<sequence length="179" mass="19357">MTAIYDKTDKGREEIASRRYGLSSRLRPLLVMIDGKKAANELLDKVAGLGLGADSLAELADGGYIHAIAQPEPAPPPAAPAPAAEPAPAETAAPDNRFMAVYQFYNETIKSMIGLRGYALQLKVEKASSLDELRQLRQPYLDAVQKAKGNETARSLRDRLDRLLGAEEKQPNSLVDLGA</sequence>
<reference evidence="2 3" key="1">
    <citation type="journal article" date="2022" name="Int. J. Syst. Evol. Microbiol.">
        <title>Noviherbaspirillum aridicola sp. nov., isolated from an arid soil in Pakistan.</title>
        <authorList>
            <person name="Khan I.U."/>
            <person name="Saqib M."/>
            <person name="Amin A."/>
            <person name="Hussain F."/>
            <person name="Li L."/>
            <person name="Liu Y.H."/>
            <person name="Fang B.Z."/>
            <person name="Ahmed I."/>
            <person name="Li W.J."/>
        </authorList>
    </citation>
    <scope>NUCLEOTIDE SEQUENCE [LARGE SCALE GENOMIC DNA]</scope>
    <source>
        <strain evidence="2 3">NCCP-691</strain>
    </source>
</reference>
<gene>
    <name evidence="2" type="ORF">NCCP691_12470</name>
</gene>
<evidence type="ECO:0000313" key="2">
    <source>
        <dbReference type="EMBL" id="GIZ51233.1"/>
    </source>
</evidence>
<evidence type="ECO:0008006" key="4">
    <source>
        <dbReference type="Google" id="ProtNLM"/>
    </source>
</evidence>
<protein>
    <recommendedName>
        <fullName evidence="4">Proline-rich protein</fullName>
    </recommendedName>
</protein>
<proteinExistence type="predicted"/>
<feature type="compositionally biased region" description="Pro residues" evidence="1">
    <location>
        <begin position="72"/>
        <end position="85"/>
    </location>
</feature>
<dbReference type="Proteomes" id="UP000887222">
    <property type="component" value="Unassembled WGS sequence"/>
</dbReference>
<evidence type="ECO:0000256" key="1">
    <source>
        <dbReference type="SAM" id="MobiDB-lite"/>
    </source>
</evidence>
<accession>A0ABQ4Q221</accession>
<comment type="caution">
    <text evidence="2">The sequence shown here is derived from an EMBL/GenBank/DDBJ whole genome shotgun (WGS) entry which is preliminary data.</text>
</comment>
<evidence type="ECO:0000313" key="3">
    <source>
        <dbReference type="Proteomes" id="UP000887222"/>
    </source>
</evidence>
<organism evidence="2 3">
    <name type="scientific">Noviherbaspirillum aridicola</name>
    <dbReference type="NCBI Taxonomy" id="2849687"/>
    <lineage>
        <taxon>Bacteria</taxon>
        <taxon>Pseudomonadati</taxon>
        <taxon>Pseudomonadota</taxon>
        <taxon>Betaproteobacteria</taxon>
        <taxon>Burkholderiales</taxon>
        <taxon>Oxalobacteraceae</taxon>
        <taxon>Noviherbaspirillum</taxon>
    </lineage>
</organism>